<name>A0A291RL55_9NOCA</name>
<reference evidence="7 8" key="1">
    <citation type="submission" date="2017-10" db="EMBL/GenBank/DDBJ databases">
        <title>Comparative genomics between pathogenic Norcardia.</title>
        <authorList>
            <person name="Zeng L."/>
        </authorList>
    </citation>
    <scope>NUCLEOTIDE SEQUENCE [LARGE SCALE GENOMIC DNA]</scope>
    <source>
        <strain evidence="7 8">NC_YFY_NT001</strain>
    </source>
</reference>
<dbReference type="InterPro" id="IPR050109">
    <property type="entry name" value="HTH-type_TetR-like_transc_reg"/>
</dbReference>
<dbReference type="KEGG" id="ntp:CRH09_21320"/>
<accession>A0A291RL55</accession>
<dbReference type="Gene3D" id="1.10.357.10">
    <property type="entry name" value="Tetracycline Repressor, domain 2"/>
    <property type="match status" value="1"/>
</dbReference>
<dbReference type="SUPFAM" id="SSF46689">
    <property type="entry name" value="Homeodomain-like"/>
    <property type="match status" value="1"/>
</dbReference>
<evidence type="ECO:0000313" key="7">
    <source>
        <dbReference type="EMBL" id="ATL68341.1"/>
    </source>
</evidence>
<sequence length="199" mass="22286">MRGVGVEDRDRRQVRVAEATWRLIRRGGLAAASVRNIAGEAGMSMGSVRHLFATQQQLLSFAMEQVRQRAWARVEPSLGSPLDSPRRVESVLAETLPLDEQRRTESEVWVSLLAAGLTDPQLRERAERAHADLLSLERHLLDGLVRAGHLRDDLDLDLEAARLHALLHGLAVDLVTSSHLETEQATRILRHHLDSLRSE</sequence>
<dbReference type="EMBL" id="CP023778">
    <property type="protein sequence ID" value="ATL68341.1"/>
    <property type="molecule type" value="Genomic_DNA"/>
</dbReference>
<dbReference type="InterPro" id="IPR036271">
    <property type="entry name" value="Tet_transcr_reg_TetR-rel_C_sf"/>
</dbReference>
<organism evidence="7 8">
    <name type="scientific">Nocardia terpenica</name>
    <dbReference type="NCBI Taxonomy" id="455432"/>
    <lineage>
        <taxon>Bacteria</taxon>
        <taxon>Bacillati</taxon>
        <taxon>Actinomycetota</taxon>
        <taxon>Actinomycetes</taxon>
        <taxon>Mycobacteriales</taxon>
        <taxon>Nocardiaceae</taxon>
        <taxon>Nocardia</taxon>
    </lineage>
</organism>
<evidence type="ECO:0000256" key="2">
    <source>
        <dbReference type="ARBA" id="ARBA00023015"/>
    </source>
</evidence>
<dbReference type="GO" id="GO:0003700">
    <property type="term" value="F:DNA-binding transcription factor activity"/>
    <property type="evidence" value="ECO:0007669"/>
    <property type="project" value="TreeGrafter"/>
</dbReference>
<gene>
    <name evidence="7" type="ORF">CRH09_21320</name>
</gene>
<feature type="domain" description="HTH tetR-type" evidence="6">
    <location>
        <begin position="10"/>
        <end position="70"/>
    </location>
</feature>
<feature type="DNA-binding region" description="H-T-H motif" evidence="5">
    <location>
        <begin position="33"/>
        <end position="52"/>
    </location>
</feature>
<keyword evidence="2" id="KW-0805">Transcription regulation</keyword>
<evidence type="ECO:0000256" key="1">
    <source>
        <dbReference type="ARBA" id="ARBA00022491"/>
    </source>
</evidence>
<dbReference type="InterPro" id="IPR009057">
    <property type="entry name" value="Homeodomain-like_sf"/>
</dbReference>
<evidence type="ECO:0000256" key="3">
    <source>
        <dbReference type="ARBA" id="ARBA00023125"/>
    </source>
</evidence>
<keyword evidence="1" id="KW-0678">Repressor</keyword>
<dbReference type="InterPro" id="IPR039538">
    <property type="entry name" value="BetI_C"/>
</dbReference>
<dbReference type="PANTHER" id="PTHR30055:SF234">
    <property type="entry name" value="HTH-TYPE TRANSCRIPTIONAL REGULATOR BETI"/>
    <property type="match status" value="1"/>
</dbReference>
<dbReference type="GO" id="GO:0000976">
    <property type="term" value="F:transcription cis-regulatory region binding"/>
    <property type="evidence" value="ECO:0007669"/>
    <property type="project" value="TreeGrafter"/>
</dbReference>
<keyword evidence="4" id="KW-0804">Transcription</keyword>
<dbReference type="Pfam" id="PF00440">
    <property type="entry name" value="TetR_N"/>
    <property type="match status" value="1"/>
</dbReference>
<dbReference type="PANTHER" id="PTHR30055">
    <property type="entry name" value="HTH-TYPE TRANSCRIPTIONAL REGULATOR RUTR"/>
    <property type="match status" value="1"/>
</dbReference>
<protein>
    <submittedName>
        <fullName evidence="7">TetR family transcriptional regulator</fullName>
    </submittedName>
</protein>
<dbReference type="InterPro" id="IPR001647">
    <property type="entry name" value="HTH_TetR"/>
</dbReference>
<keyword evidence="3 5" id="KW-0238">DNA-binding</keyword>
<proteinExistence type="predicted"/>
<dbReference type="PROSITE" id="PS50977">
    <property type="entry name" value="HTH_TETR_2"/>
    <property type="match status" value="1"/>
</dbReference>
<dbReference type="Pfam" id="PF13977">
    <property type="entry name" value="TetR_C_6"/>
    <property type="match status" value="1"/>
</dbReference>
<dbReference type="AlphaFoldDB" id="A0A291RL55"/>
<dbReference type="Proteomes" id="UP000221961">
    <property type="component" value="Chromosome"/>
</dbReference>
<dbReference type="SUPFAM" id="SSF48498">
    <property type="entry name" value="Tetracyclin repressor-like, C-terminal domain"/>
    <property type="match status" value="1"/>
</dbReference>
<evidence type="ECO:0000313" key="8">
    <source>
        <dbReference type="Proteomes" id="UP000221961"/>
    </source>
</evidence>
<evidence type="ECO:0000256" key="4">
    <source>
        <dbReference type="ARBA" id="ARBA00023163"/>
    </source>
</evidence>
<evidence type="ECO:0000259" key="6">
    <source>
        <dbReference type="PROSITE" id="PS50977"/>
    </source>
</evidence>
<evidence type="ECO:0000256" key="5">
    <source>
        <dbReference type="PROSITE-ProRule" id="PRU00335"/>
    </source>
</evidence>